<evidence type="ECO:0000313" key="3">
    <source>
        <dbReference type="EMBL" id="CAB4192701.1"/>
    </source>
</evidence>
<evidence type="ECO:0000313" key="4">
    <source>
        <dbReference type="EMBL" id="CAB5231570.1"/>
    </source>
</evidence>
<dbReference type="EMBL" id="LR797071">
    <property type="protein sequence ID" value="CAB4185008.1"/>
    <property type="molecule type" value="Genomic_DNA"/>
</dbReference>
<dbReference type="EMBL" id="LR797185">
    <property type="protein sequence ID" value="CAB4192701.1"/>
    <property type="molecule type" value="Genomic_DNA"/>
</dbReference>
<dbReference type="EMBL" id="LR798428">
    <property type="protein sequence ID" value="CAB5231570.1"/>
    <property type="molecule type" value="Genomic_DNA"/>
</dbReference>
<proteinExistence type="predicted"/>
<gene>
    <name evidence="2" type="ORF">UFOVP1131_122</name>
    <name evidence="3" type="ORF">UFOVP1245_64</name>
    <name evidence="4" type="ORF">UFOVP1582_114</name>
    <name evidence="1" type="ORF">UFOVP966_13</name>
</gene>
<dbReference type="EMBL" id="LR796919">
    <property type="protein sequence ID" value="CAB4173867.1"/>
    <property type="molecule type" value="Genomic_DNA"/>
</dbReference>
<name>A0A6J5QVL2_9CAUD</name>
<sequence length="182" mass="20220">MEVIEKGQYRARIEYDEGYDLDMMGDRMGKFYTGKKAADHGFPSDVVLYPNSDNTYEFDKDEFVYCAPVYGLSHSGLSISLGSFNDPWDSAMIGFYAVGASEAEAWFGKDYVIGQIEAQAEAEVKEMDSVIRGDVYYVVVEKREPCGKDNHPEYELAESCGGFIGYKSALAEAESMLSVHAA</sequence>
<protein>
    <submittedName>
        <fullName evidence="2">Uncharacterized protein</fullName>
    </submittedName>
</protein>
<evidence type="ECO:0000313" key="2">
    <source>
        <dbReference type="EMBL" id="CAB4185008.1"/>
    </source>
</evidence>
<organism evidence="2">
    <name type="scientific">uncultured Caudovirales phage</name>
    <dbReference type="NCBI Taxonomy" id="2100421"/>
    <lineage>
        <taxon>Viruses</taxon>
        <taxon>Duplodnaviria</taxon>
        <taxon>Heunggongvirae</taxon>
        <taxon>Uroviricota</taxon>
        <taxon>Caudoviricetes</taxon>
        <taxon>Peduoviridae</taxon>
        <taxon>Maltschvirus</taxon>
        <taxon>Maltschvirus maltsch</taxon>
    </lineage>
</organism>
<evidence type="ECO:0000313" key="1">
    <source>
        <dbReference type="EMBL" id="CAB4173867.1"/>
    </source>
</evidence>
<reference evidence="2" key="1">
    <citation type="submission" date="2020-05" db="EMBL/GenBank/DDBJ databases">
        <authorList>
            <person name="Chiriac C."/>
            <person name="Salcher M."/>
            <person name="Ghai R."/>
            <person name="Kavagutti S V."/>
        </authorList>
    </citation>
    <scope>NUCLEOTIDE SEQUENCE</scope>
</reference>
<accession>A0A6J5QVL2</accession>